<dbReference type="InterPro" id="IPR013149">
    <property type="entry name" value="ADH-like_C"/>
</dbReference>
<dbReference type="PANTHER" id="PTHR44154">
    <property type="entry name" value="QUINONE OXIDOREDUCTASE"/>
    <property type="match status" value="1"/>
</dbReference>
<dbReference type="InterPro" id="IPR020843">
    <property type="entry name" value="ER"/>
</dbReference>
<dbReference type="RefSeq" id="WP_162318638.1">
    <property type="nucleotide sequence ID" value="NZ_JAHQXF010000002.1"/>
</dbReference>
<dbReference type="SUPFAM" id="SSF51735">
    <property type="entry name" value="NAD(P)-binding Rossmann-fold domains"/>
    <property type="match status" value="1"/>
</dbReference>
<dbReference type="GO" id="GO:0043168">
    <property type="term" value="F:anion binding"/>
    <property type="evidence" value="ECO:0007669"/>
    <property type="project" value="UniProtKB-ARBA"/>
</dbReference>
<name>A0A8J7YC69_9EURY</name>
<dbReference type="GO" id="GO:0016616">
    <property type="term" value="F:oxidoreductase activity, acting on the CH-OH group of donors, NAD or NADP as acceptor"/>
    <property type="evidence" value="ECO:0007669"/>
    <property type="project" value="UniProtKB-ARBA"/>
</dbReference>
<dbReference type="SUPFAM" id="SSF50129">
    <property type="entry name" value="GroES-like"/>
    <property type="match status" value="1"/>
</dbReference>
<proteinExistence type="predicted"/>
<keyword evidence="1" id="KW-0521">NADP</keyword>
<dbReference type="AlphaFoldDB" id="A0A8J7YC69"/>
<reference evidence="3 4" key="1">
    <citation type="submission" date="2021-06" db="EMBL/GenBank/DDBJ databases">
        <title>New haloarchaea isolates fom saline soil.</title>
        <authorList>
            <person name="Duran-Viseras A."/>
            <person name="Sanchez-Porro C.S."/>
            <person name="Ventosa A."/>
        </authorList>
    </citation>
    <scope>NUCLEOTIDE SEQUENCE [LARGE SCALE GENOMIC DNA]</scope>
    <source>
        <strain evidence="3 4">JCM 183640</strain>
    </source>
</reference>
<evidence type="ECO:0000313" key="3">
    <source>
        <dbReference type="EMBL" id="MBV0925189.1"/>
    </source>
</evidence>
<protein>
    <submittedName>
        <fullName evidence="3">Zinc-binding dehydrogenase</fullName>
    </submittedName>
</protein>
<evidence type="ECO:0000313" key="4">
    <source>
        <dbReference type="Proteomes" id="UP000766550"/>
    </source>
</evidence>
<gene>
    <name evidence="3" type="ORF">KTS45_13370</name>
</gene>
<dbReference type="PANTHER" id="PTHR44154:SF1">
    <property type="entry name" value="QUINONE OXIDOREDUCTASE"/>
    <property type="match status" value="1"/>
</dbReference>
<feature type="domain" description="Enoyl reductase (ER)" evidence="2">
    <location>
        <begin position="10"/>
        <end position="329"/>
    </location>
</feature>
<dbReference type="OrthoDB" id="8709at2157"/>
<dbReference type="Pfam" id="PF08240">
    <property type="entry name" value="ADH_N"/>
    <property type="match status" value="1"/>
</dbReference>
<dbReference type="InterPro" id="IPR013154">
    <property type="entry name" value="ADH-like_N"/>
</dbReference>
<organism evidence="3 4">
    <name type="scientific">Haloarcula limicola</name>
    <dbReference type="NCBI Taxonomy" id="1429915"/>
    <lineage>
        <taxon>Archaea</taxon>
        <taxon>Methanobacteriati</taxon>
        <taxon>Methanobacteriota</taxon>
        <taxon>Stenosarchaea group</taxon>
        <taxon>Halobacteria</taxon>
        <taxon>Halobacteriales</taxon>
        <taxon>Haloarculaceae</taxon>
        <taxon>Haloarcula</taxon>
    </lineage>
</organism>
<dbReference type="SMART" id="SM00829">
    <property type="entry name" value="PKS_ER"/>
    <property type="match status" value="1"/>
</dbReference>
<dbReference type="InterPro" id="IPR051603">
    <property type="entry name" value="Zinc-ADH_QOR/CCCR"/>
</dbReference>
<dbReference type="GO" id="GO:0044281">
    <property type="term" value="P:small molecule metabolic process"/>
    <property type="evidence" value="ECO:0007669"/>
    <property type="project" value="UniProtKB-ARBA"/>
</dbReference>
<dbReference type="EMBL" id="JAHQXF010000002">
    <property type="protein sequence ID" value="MBV0925189.1"/>
    <property type="molecule type" value="Genomic_DNA"/>
</dbReference>
<sequence>MHAVTIEEFGDPDVFRDSDVSRPEPGPEEVLVRVEASSVNPVEYKIRRGDLPPFAPDFPAILGCDVAGVVETVGDDVSAFDAGDEVYGMIGGVTGAQGAYAEYVSAHADLLAPAPDSLSLAEAATLPVVALTAWEMLVDKADAGEDDSTLVYGGAGGVGHVGVQLADWLGAEVYATGSTAGKRDLAADLGATATIDYTATDVEEYVDEYTDGEGFDVVFDPVGDDHLQTAFEAVAPYQRVVTTESSSTQNLGAMHQNALSLGVVLAILPVLQQQRRERVGERLRHVNDVIAEGGLEPVLNDERFPLTASGVADAHQYAESGEHRGKISLVREE</sequence>
<keyword evidence="4" id="KW-1185">Reference proteome</keyword>
<dbReference type="Proteomes" id="UP000766550">
    <property type="component" value="Unassembled WGS sequence"/>
</dbReference>
<dbReference type="Gene3D" id="3.40.50.720">
    <property type="entry name" value="NAD(P)-binding Rossmann-like Domain"/>
    <property type="match status" value="1"/>
</dbReference>
<dbReference type="InterPro" id="IPR036291">
    <property type="entry name" value="NAD(P)-bd_dom_sf"/>
</dbReference>
<dbReference type="InterPro" id="IPR011032">
    <property type="entry name" value="GroES-like_sf"/>
</dbReference>
<dbReference type="GO" id="GO:0030554">
    <property type="term" value="F:adenyl nucleotide binding"/>
    <property type="evidence" value="ECO:0007669"/>
    <property type="project" value="UniProtKB-ARBA"/>
</dbReference>
<dbReference type="Gene3D" id="3.90.180.10">
    <property type="entry name" value="Medium-chain alcohol dehydrogenases, catalytic domain"/>
    <property type="match status" value="1"/>
</dbReference>
<comment type="caution">
    <text evidence="3">The sequence shown here is derived from an EMBL/GenBank/DDBJ whole genome shotgun (WGS) entry which is preliminary data.</text>
</comment>
<evidence type="ECO:0000256" key="1">
    <source>
        <dbReference type="ARBA" id="ARBA00022857"/>
    </source>
</evidence>
<dbReference type="Pfam" id="PF00107">
    <property type="entry name" value="ADH_zinc_N"/>
    <property type="match status" value="1"/>
</dbReference>
<evidence type="ECO:0000259" key="2">
    <source>
        <dbReference type="SMART" id="SM00829"/>
    </source>
</evidence>
<accession>A0A8J7YC69</accession>